<dbReference type="OrthoDB" id="1882547at2759"/>
<evidence type="ECO:0000256" key="1">
    <source>
        <dbReference type="SAM" id="MobiDB-lite"/>
    </source>
</evidence>
<name>A0A061ANY4_RHOTO</name>
<feature type="region of interest" description="Disordered" evidence="1">
    <location>
        <begin position="1"/>
        <end position="95"/>
    </location>
</feature>
<sequence>MPLPLHRMTSSRSSSRANRPPSLTLSPSSIYNFDETDPFLSPTTPRTAPLSPRFLHPSSPRTPGSPYSQPGTPLSPSLRADGRPQTGFFDNLPIPPTAKRARGKTWIVAGATTCFLLLLAFSLHVRSDDAGPEKPQGVVLAVHDELSKLKDWAGSLTSGRTGSASGAAADDEEGARTAVIGSALSTSKDEFVDDDAVSEIRIKPLPRPRLPNLEDREERYLGFLPHSGYHNQRIALQNALLLGKLLNRTVLVPPIWIGWPTPTQYYADLRQSWLNIMLSTPSSFNISTLTSSSPLNEPASFPSTLTSFPCPTCVADNATHLALVSAANERKLAKWREKGYEVRPDGFPIVPGLGEKDCKSYSPECRFTYKDTFLAWDWLVDLEKAREEGVRLVDRWDMRERAVMDLLEVKQDDVVSFAAPSSDPTEVNARLTLLTMRQYIIEDRQVYDFQFTDALNLTDPLISNNTSPSRWNRLVSLPLLSELPHRVLLVGSLFGTNRIWTSDASQERAEQTFARAMAFKTPWLLRPADAIVERLGGMRARNGFVGVHARVGDGEFSRHARGNMERAWRELVERLGVDGDVREEMWASVSKEREEREEAVRKRSDGHRVKRAQHAVSSASVGAASSWASVDEYDAELERQTSRAKRVKRSIVDDLLSHIPYLDSTQPALELRNLTCRRPHHTDARFSAFNTPLYLATDSRTPDSDPNLAPFFASFPCTFVLSDFDTPDVARNDGVAVASVKRMSRLVNDLDGVGLGRLFRPFLEAVVAARGRITVGTEHSTFSAFASTDLHDAYWEGVR</sequence>
<evidence type="ECO:0000313" key="2">
    <source>
        <dbReference type="EMBL" id="CDR39322.1"/>
    </source>
</evidence>
<proteinExistence type="predicted"/>
<dbReference type="AlphaFoldDB" id="A0A061ANY4"/>
<accession>A0A061ANY4</accession>
<gene>
    <name evidence="2" type="ORF">RHTO0S_04e03906g</name>
</gene>
<dbReference type="EMBL" id="LK052939">
    <property type="protein sequence ID" value="CDR39322.1"/>
    <property type="molecule type" value="Genomic_DNA"/>
</dbReference>
<protein>
    <submittedName>
        <fullName evidence="2">RHTO0S04e03906g1_1</fullName>
    </submittedName>
</protein>
<feature type="compositionally biased region" description="Polar residues" evidence="1">
    <location>
        <begin position="59"/>
        <end position="75"/>
    </location>
</feature>
<dbReference type="PANTHER" id="PTHR36050">
    <property type="entry name" value="O-FUCOSYLTRANSFERASE 30"/>
    <property type="match status" value="1"/>
</dbReference>
<organism evidence="2">
    <name type="scientific">Rhodotorula toruloides</name>
    <name type="common">Yeast</name>
    <name type="synonym">Rhodosporidium toruloides</name>
    <dbReference type="NCBI Taxonomy" id="5286"/>
    <lineage>
        <taxon>Eukaryota</taxon>
        <taxon>Fungi</taxon>
        <taxon>Dikarya</taxon>
        <taxon>Basidiomycota</taxon>
        <taxon>Pucciniomycotina</taxon>
        <taxon>Microbotryomycetes</taxon>
        <taxon>Sporidiobolales</taxon>
        <taxon>Sporidiobolaceae</taxon>
        <taxon>Rhodotorula</taxon>
    </lineage>
</organism>
<feature type="compositionally biased region" description="Polar residues" evidence="1">
    <location>
        <begin position="21"/>
        <end position="31"/>
    </location>
</feature>
<reference evidence="2" key="1">
    <citation type="journal article" date="2014" name="Genome Announc.">
        <title>Draft genome sequence of Rhodosporidium toruloides CECT1137, an oleaginous yeast of biotechnological interest.</title>
        <authorList>
            <person name="Morin N."/>
            <person name="Calcas X."/>
            <person name="Devillers H."/>
            <person name="Durrens P."/>
            <person name="Sherman D.J."/>
            <person name="Nicaud J.-M."/>
            <person name="Neuveglise C."/>
        </authorList>
    </citation>
    <scope>NUCLEOTIDE SEQUENCE</scope>
    <source>
        <strain evidence="2">CECT1137</strain>
    </source>
</reference>
<dbReference type="PANTHER" id="PTHR36050:SF1">
    <property type="entry name" value="O-FUCOSYLTRANSFERASE 30"/>
    <property type="match status" value="1"/>
</dbReference>